<dbReference type="EMBL" id="SBAP01000026">
    <property type="protein sequence ID" value="RXZ68565.1"/>
    <property type="molecule type" value="Genomic_DNA"/>
</dbReference>
<evidence type="ECO:0000313" key="2">
    <source>
        <dbReference type="Proteomes" id="UP000289216"/>
    </source>
</evidence>
<evidence type="ECO:0000313" key="1">
    <source>
        <dbReference type="EMBL" id="RXZ68565.1"/>
    </source>
</evidence>
<organism evidence="1 2">
    <name type="scientific">Fusobacterium necrophorum</name>
    <dbReference type="NCBI Taxonomy" id="859"/>
    <lineage>
        <taxon>Bacteria</taxon>
        <taxon>Fusobacteriati</taxon>
        <taxon>Fusobacteriota</taxon>
        <taxon>Fusobacteriia</taxon>
        <taxon>Fusobacteriales</taxon>
        <taxon>Fusobacteriaceae</taxon>
        <taxon>Fusobacterium</taxon>
    </lineage>
</organism>
<keyword evidence="1" id="KW-0946">Virion</keyword>
<dbReference type="Proteomes" id="UP000289216">
    <property type="component" value="Unassembled WGS sequence"/>
</dbReference>
<keyword evidence="1" id="KW-0167">Capsid protein</keyword>
<accession>A0A4Q2KSU4</accession>
<dbReference type="RefSeq" id="WP_129491620.1">
    <property type="nucleotide sequence ID" value="NZ_SBAP01000026.1"/>
</dbReference>
<gene>
    <name evidence="1" type="ORF">EPT53_09420</name>
</gene>
<reference evidence="1 2" key="1">
    <citation type="submission" date="2019-01" db="EMBL/GenBank/DDBJ databases">
        <title>Fusobacterium necrophorum Isolated From the Uterus of Dairy Cows.</title>
        <authorList>
            <person name="Francis A.M."/>
        </authorList>
    </citation>
    <scope>NUCLEOTIDE SEQUENCE [LARGE SCALE GENOMIC DNA]</scope>
    <source>
        <strain evidence="1 2">KG35</strain>
    </source>
</reference>
<dbReference type="AlphaFoldDB" id="A0A4Q2KSU4"/>
<proteinExistence type="predicted"/>
<protein>
    <submittedName>
        <fullName evidence="1">Phage coat protein</fullName>
    </submittedName>
</protein>
<comment type="caution">
    <text evidence="1">The sequence shown here is derived from an EMBL/GenBank/DDBJ whole genome shotgun (WGS) entry which is preliminary data.</text>
</comment>
<name>A0A4Q2KSU4_9FUSO</name>
<sequence length="396" mass="43335">MKHFDAKIFNGEAFGKYVSIIPNTKKNELLKSGAIQGNQEIKDAFANQTGTHYATLPMHGRISGKTLNYNGSTNVTATSTKTYSRGVISIGRMAAWTEKDFSYDITGGVDFMDNVAKQVVDFWADAYQGILLSILKGIFAMNSGKDKEFAEGHTYNITELAGKDGKVGPTTLNSASQKACGDNKNIFKVAIMHSTVATNLENLQILKYFTQTDANGMQREVGMATWNGRVVFIDDSMPTAKFAGGKYVKVEASHPDALKIATPGTGVKEVPAETVKRAKFDSKWEPKDGEYAALVEAGTEYTTYLLGAGAFDYEDLGVKHAHEMVRDAKTNGGEDMLITRRRLVYAPYGISYKTDSTISPEDTELEKGTNWELVKSQDGDVIDHKAIPIARIISRG</sequence>